<dbReference type="InterPro" id="IPR039448">
    <property type="entry name" value="Beta_helix"/>
</dbReference>
<dbReference type="AlphaFoldDB" id="A0A0L6CQM9"/>
<dbReference type="InterPro" id="IPR022409">
    <property type="entry name" value="PKD/Chitinase_dom"/>
</dbReference>
<name>A0A0L6CQM9_9RHOB</name>
<dbReference type="PROSITE" id="PS50093">
    <property type="entry name" value="PKD"/>
    <property type="match status" value="1"/>
</dbReference>
<feature type="compositionally biased region" description="Low complexity" evidence="1">
    <location>
        <begin position="711"/>
        <end position="720"/>
    </location>
</feature>
<dbReference type="InterPro" id="IPR011050">
    <property type="entry name" value="Pectin_lyase_fold/virulence"/>
</dbReference>
<dbReference type="SMART" id="SM00089">
    <property type="entry name" value="PKD"/>
    <property type="match status" value="1"/>
</dbReference>
<dbReference type="Gene3D" id="2.60.120.200">
    <property type="match status" value="1"/>
</dbReference>
<dbReference type="Pfam" id="PF18911">
    <property type="entry name" value="PKD_4"/>
    <property type="match status" value="1"/>
</dbReference>
<dbReference type="PATRIC" id="fig|74031.6.peg.3487"/>
<accession>A0A0L6CQM9</accession>
<dbReference type="SMART" id="SM00710">
    <property type="entry name" value="PbH1"/>
    <property type="match status" value="5"/>
</dbReference>
<feature type="domain" description="PKD" evidence="2">
    <location>
        <begin position="428"/>
        <end position="481"/>
    </location>
</feature>
<organism evidence="3 4">
    <name type="scientific">Roseovarius tolerans</name>
    <dbReference type="NCBI Taxonomy" id="74031"/>
    <lineage>
        <taxon>Bacteria</taxon>
        <taxon>Pseudomonadati</taxon>
        <taxon>Pseudomonadota</taxon>
        <taxon>Alphaproteobacteria</taxon>
        <taxon>Rhodobacterales</taxon>
        <taxon>Roseobacteraceae</taxon>
        <taxon>Roseovarius</taxon>
    </lineage>
</organism>
<dbReference type="CDD" id="cd00146">
    <property type="entry name" value="PKD"/>
    <property type="match status" value="1"/>
</dbReference>
<dbReference type="InterPro" id="IPR012334">
    <property type="entry name" value="Pectin_lyas_fold"/>
</dbReference>
<dbReference type="InterPro" id="IPR013783">
    <property type="entry name" value="Ig-like_fold"/>
</dbReference>
<protein>
    <submittedName>
        <fullName evidence="3">PKD domain protein</fullName>
    </submittedName>
</protein>
<dbReference type="InterPro" id="IPR035986">
    <property type="entry name" value="PKD_dom_sf"/>
</dbReference>
<dbReference type="InterPro" id="IPR006626">
    <property type="entry name" value="PbH1"/>
</dbReference>
<dbReference type="InterPro" id="IPR000601">
    <property type="entry name" value="PKD_dom"/>
</dbReference>
<evidence type="ECO:0000313" key="3">
    <source>
        <dbReference type="EMBL" id="KNX40057.1"/>
    </source>
</evidence>
<dbReference type="Pfam" id="PF13229">
    <property type="entry name" value="Beta_helix"/>
    <property type="match status" value="1"/>
</dbReference>
<dbReference type="RefSeq" id="WP_160316392.1">
    <property type="nucleotide sequence ID" value="NZ_CP118494.1"/>
</dbReference>
<evidence type="ECO:0000259" key="2">
    <source>
        <dbReference type="PROSITE" id="PS50093"/>
    </source>
</evidence>
<evidence type="ECO:0000313" key="4">
    <source>
        <dbReference type="Proteomes" id="UP000037046"/>
    </source>
</evidence>
<dbReference type="SUPFAM" id="SSF49899">
    <property type="entry name" value="Concanavalin A-like lectins/glucanases"/>
    <property type="match status" value="1"/>
</dbReference>
<keyword evidence="4" id="KW-1185">Reference proteome</keyword>
<dbReference type="SUPFAM" id="SSF51126">
    <property type="entry name" value="Pectin lyase-like"/>
    <property type="match status" value="1"/>
</dbReference>
<feature type="compositionally biased region" description="Acidic residues" evidence="1">
    <location>
        <begin position="721"/>
        <end position="731"/>
    </location>
</feature>
<reference evidence="4" key="1">
    <citation type="submission" date="2015-07" db="EMBL/GenBank/DDBJ databases">
        <title>Draft Genome Sequence of Roseovarius tolerans EL-164, a producer of N-Acylated Alanine Methyl Esters (NAMEs).</title>
        <authorList>
            <person name="Voget S."/>
            <person name="Bruns H."/>
            <person name="Wagner-Doebler I."/>
            <person name="Schulz S."/>
            <person name="Daniel R."/>
        </authorList>
    </citation>
    <scope>NUCLEOTIDE SEQUENCE [LARGE SCALE GENOMIC DNA]</scope>
    <source>
        <strain evidence="4">EL-164</strain>
    </source>
</reference>
<dbReference type="Proteomes" id="UP000037046">
    <property type="component" value="Unassembled WGS sequence"/>
</dbReference>
<feature type="region of interest" description="Disordered" evidence="1">
    <location>
        <begin position="681"/>
        <end position="746"/>
    </location>
</feature>
<sequence>MSKIFSVSNSEELMNALASATGGDTIELAGADYGNLNLNHQTDFDFTYDSPVTIVSSNADSPASFSSMSMVGASNIVFDSIQFDYTYQTTDALWHKPFSISDSNNITIKNSVFDGDVASETGTFSDGYGTGFGLTVWSSSDVTVDNTEFKSWWKGAAFSRSTDLTITNNDIHDIRSDGVNFSEVQSVLFEGNHIHDFRVSKESGDHADMIQVISTTHAETTTADLTIRGNILDIGEGDVTQMIFMANGKYDLTKDNAWLYQDITIEDNLIQGSHIHGISVGATDGVTIRNNTMLDAKHPDGAAAPVIRTNQSINVLIEDNAVPGIANADSPDPTWTIQNNLILQTVSSGLPGYDDDQFITSSTTGGVGAFILDPDGELATSGVGVTWMGLDASPDTLAPQFDVHSKGTDSQTLVFDASHTYGPSGAITADDAKFYWTFGDGTKATGQIVEHKFGAAGIYDVTLEVALKDGTTGTAASNARVIGGDVLTFNSDDGTFYLQSYGEEEAIAGTDVASARGDSGGMTVDLSASESLTEIRANNLNNFLGSKSFDLSMSFEADQPGISQGWLLHHHSVLTVKMDKFGDILVSLWNDAGTTFNLKSAGLNLNDGGVHSFEIHLDDESDTIQLLVDGALRDSTEFSGELSQGINHSLKFGSPWGGSFDGQMHSFDLDITASDYSVYEGTTPLTSEEGKPDAPVVEEEGQSDNSVEAAPDSSNSPTETPESETTPDEGSDTTAPESSPDKDASAPLWKLDGFEIFEHLEKPNQTVKFGDDAHVADLLDQSTLILDGDKDHIKLGRIEEYETSDKITVDLEFQRGDADGHDILFWNHGRLGVSMNGDMLEVRVGQVDNPFHSGFRIMNSGLNDEDTHSLRIVADGESDRLQIIVDNEIVLDDSSRDLDLIQADLGQWGYMIGTPWASTFDGAVTGLEIDDSAQFIPEDPMLSV</sequence>
<evidence type="ECO:0000256" key="1">
    <source>
        <dbReference type="SAM" id="MobiDB-lite"/>
    </source>
</evidence>
<dbReference type="SUPFAM" id="SSF49299">
    <property type="entry name" value="PKD domain"/>
    <property type="match status" value="1"/>
</dbReference>
<dbReference type="OrthoDB" id="3938151at2"/>
<dbReference type="InterPro" id="IPR013320">
    <property type="entry name" value="ConA-like_dom_sf"/>
</dbReference>
<gene>
    <name evidence="3" type="ORF">ROTO_34060</name>
</gene>
<dbReference type="Gene3D" id="2.60.40.10">
    <property type="entry name" value="Immunoglobulins"/>
    <property type="match status" value="1"/>
</dbReference>
<dbReference type="EMBL" id="LGVV01000073">
    <property type="protein sequence ID" value="KNX40057.1"/>
    <property type="molecule type" value="Genomic_DNA"/>
</dbReference>
<dbReference type="Gene3D" id="2.160.20.10">
    <property type="entry name" value="Single-stranded right-handed beta-helix, Pectin lyase-like"/>
    <property type="match status" value="1"/>
</dbReference>
<proteinExistence type="predicted"/>
<comment type="caution">
    <text evidence="3">The sequence shown here is derived from an EMBL/GenBank/DDBJ whole genome shotgun (WGS) entry which is preliminary data.</text>
</comment>